<evidence type="ECO:0000313" key="2">
    <source>
        <dbReference type="Proteomes" id="UP001244552"/>
    </source>
</evidence>
<comment type="caution">
    <text evidence="1">The sequence shown here is derived from an EMBL/GenBank/DDBJ whole genome shotgun (WGS) entry which is preliminary data.</text>
</comment>
<dbReference type="Proteomes" id="UP001244552">
    <property type="component" value="Unassembled WGS sequence"/>
</dbReference>
<protein>
    <submittedName>
        <fullName evidence="1">Uncharacterized protein</fullName>
    </submittedName>
</protein>
<proteinExistence type="predicted"/>
<dbReference type="RefSeq" id="WP_209988546.1">
    <property type="nucleotide sequence ID" value="NZ_JAGINO010000025.1"/>
</dbReference>
<keyword evidence="2" id="KW-1185">Reference proteome</keyword>
<dbReference type="EMBL" id="JAUSVU010000024">
    <property type="protein sequence ID" value="MDQ0536258.1"/>
    <property type="molecule type" value="Genomic_DNA"/>
</dbReference>
<organism evidence="1 2">
    <name type="scientific">Azospirillum picis</name>
    <dbReference type="NCBI Taxonomy" id="488438"/>
    <lineage>
        <taxon>Bacteria</taxon>
        <taxon>Pseudomonadati</taxon>
        <taxon>Pseudomonadota</taxon>
        <taxon>Alphaproteobacteria</taxon>
        <taxon>Rhodospirillales</taxon>
        <taxon>Azospirillaceae</taxon>
        <taxon>Azospirillum</taxon>
    </lineage>
</organism>
<name>A0ABU0MRZ8_9PROT</name>
<reference evidence="1 2" key="1">
    <citation type="submission" date="2023-07" db="EMBL/GenBank/DDBJ databases">
        <title>Genomic Encyclopedia of Type Strains, Phase IV (KMG-IV): sequencing the most valuable type-strain genomes for metagenomic binning, comparative biology and taxonomic classification.</title>
        <authorList>
            <person name="Goeker M."/>
        </authorList>
    </citation>
    <scope>NUCLEOTIDE SEQUENCE [LARGE SCALE GENOMIC DNA]</scope>
    <source>
        <strain evidence="1 2">DSM 19922</strain>
    </source>
</reference>
<gene>
    <name evidence="1" type="ORF">QO018_005152</name>
</gene>
<evidence type="ECO:0000313" key="1">
    <source>
        <dbReference type="EMBL" id="MDQ0536258.1"/>
    </source>
</evidence>
<accession>A0ABU0MRZ8</accession>
<sequence>MTQIGTYATVKGTPFSVETLGDRFIAVIADRRVTFCEIEDAGHFSAELRANGASHLIRSGTDRAILLLDTATADRLAADIATAQDATRSAQLTSAWAQPGARLAVNVADSQPATIGIAYPAEDRRAGIYYFFTTDTLSGLCRSDIVGGVAFGQTTQGGELIELTPAQADALRARNAGVTEAKAAADAAGLDLIAEYAAVVKTIPADLAAERDRMRATYVRGQLEGGEGYDPYDGWTGPASLALLDQHAPDIAASIRDLRARGL</sequence>